<sequence length="55" mass="6436">MIVLRVDTSCVVSYKFQFFFKKFVWSMPSAQRNNSTCHNMLGVAIPVYAYIVSYF</sequence>
<evidence type="ECO:0000313" key="1">
    <source>
        <dbReference type="EMBL" id="KAG0548231.1"/>
    </source>
</evidence>
<organism evidence="1 2">
    <name type="scientific">Sorghum bicolor</name>
    <name type="common">Sorghum</name>
    <name type="synonym">Sorghum vulgare</name>
    <dbReference type="NCBI Taxonomy" id="4558"/>
    <lineage>
        <taxon>Eukaryota</taxon>
        <taxon>Viridiplantae</taxon>
        <taxon>Streptophyta</taxon>
        <taxon>Embryophyta</taxon>
        <taxon>Tracheophyta</taxon>
        <taxon>Spermatophyta</taxon>
        <taxon>Magnoliopsida</taxon>
        <taxon>Liliopsida</taxon>
        <taxon>Poales</taxon>
        <taxon>Poaceae</taxon>
        <taxon>PACMAD clade</taxon>
        <taxon>Panicoideae</taxon>
        <taxon>Andropogonodae</taxon>
        <taxon>Andropogoneae</taxon>
        <taxon>Sorghinae</taxon>
        <taxon>Sorghum</taxon>
    </lineage>
</organism>
<reference evidence="1" key="2">
    <citation type="submission" date="2020-10" db="EMBL/GenBank/DDBJ databases">
        <authorList>
            <person name="Cooper E.A."/>
            <person name="Brenton Z.W."/>
            <person name="Flinn B.S."/>
            <person name="Jenkins J."/>
            <person name="Shu S."/>
            <person name="Flowers D."/>
            <person name="Luo F."/>
            <person name="Wang Y."/>
            <person name="Xia P."/>
            <person name="Barry K."/>
            <person name="Daum C."/>
            <person name="Lipzen A."/>
            <person name="Yoshinaga Y."/>
            <person name="Schmutz J."/>
            <person name="Saski C."/>
            <person name="Vermerris W."/>
            <person name="Kresovich S."/>
        </authorList>
    </citation>
    <scope>NUCLEOTIDE SEQUENCE</scope>
</reference>
<reference evidence="1" key="1">
    <citation type="journal article" date="2019" name="BMC Genomics">
        <title>A new reference genome for Sorghum bicolor reveals high levels of sequence similarity between sweet and grain genotypes: implications for the genetics of sugar metabolism.</title>
        <authorList>
            <person name="Cooper E.A."/>
            <person name="Brenton Z.W."/>
            <person name="Flinn B.S."/>
            <person name="Jenkins J."/>
            <person name="Shu S."/>
            <person name="Flowers D."/>
            <person name="Luo F."/>
            <person name="Wang Y."/>
            <person name="Xia P."/>
            <person name="Barry K."/>
            <person name="Daum C."/>
            <person name="Lipzen A."/>
            <person name="Yoshinaga Y."/>
            <person name="Schmutz J."/>
            <person name="Saski C."/>
            <person name="Vermerris W."/>
            <person name="Kresovich S."/>
        </authorList>
    </citation>
    <scope>NUCLEOTIDE SEQUENCE</scope>
</reference>
<protein>
    <submittedName>
        <fullName evidence="1">Uncharacterized protein</fullName>
    </submittedName>
</protein>
<dbReference type="EMBL" id="CM027680">
    <property type="protein sequence ID" value="KAG0548231.1"/>
    <property type="molecule type" value="Genomic_DNA"/>
</dbReference>
<proteinExistence type="predicted"/>
<name>A0A921V055_SORBI</name>
<gene>
    <name evidence="1" type="ORF">BDA96_01G149100</name>
</gene>
<dbReference type="Proteomes" id="UP000807115">
    <property type="component" value="Chromosome 1"/>
</dbReference>
<evidence type="ECO:0000313" key="2">
    <source>
        <dbReference type="Proteomes" id="UP000807115"/>
    </source>
</evidence>
<dbReference type="AlphaFoldDB" id="A0A921V055"/>
<comment type="caution">
    <text evidence="1">The sequence shown here is derived from an EMBL/GenBank/DDBJ whole genome shotgun (WGS) entry which is preliminary data.</text>
</comment>
<accession>A0A921V055</accession>